<dbReference type="GO" id="GO:0030246">
    <property type="term" value="F:carbohydrate binding"/>
    <property type="evidence" value="ECO:0007669"/>
    <property type="project" value="InterPro"/>
</dbReference>
<organism evidence="1 2">
    <name type="scientific">Oceanomicrobium pacificus</name>
    <dbReference type="NCBI Taxonomy" id="2692916"/>
    <lineage>
        <taxon>Bacteria</taxon>
        <taxon>Pseudomonadati</taxon>
        <taxon>Pseudomonadota</taxon>
        <taxon>Alphaproteobacteria</taxon>
        <taxon>Rhodobacterales</taxon>
        <taxon>Paracoccaceae</taxon>
        <taxon>Oceanomicrobium</taxon>
    </lineage>
</organism>
<proteinExistence type="predicted"/>
<dbReference type="AlphaFoldDB" id="A0A6B0TX54"/>
<accession>A0A6B0TX54</accession>
<gene>
    <name evidence="1" type="ORF">GSH16_09760</name>
</gene>
<sequence>MSGDGPVWQFDWDRLSGEVQALGGMAGPVHFDLGTRRIQPFAIAPWGDDPLDRRNTLPPILRRLRGEWPCVPFGMPELRTDLPDRWRAGLDPGLHPVDRWPHGFGANHLWHRLAGPSERLTIGIDYPADHAVKRLERSLSEGPDGALDIGLTVEMRRDALLPLGLHPVFRLPDEAGAGQLDIPSAVRVHSFPLPVEPGRSVLQPGQAADGLGRLALEAGGHADMSRLPLPVPTEELLLVDLTEGHVELCNISEGYRVILTWDVSLFPSCLLWVSTGGRTDYPWNGRFNAIGIEPVAAPFDLGEIMARNPDLPIASERHHRALRLTAADGLRTRYSISVSDI</sequence>
<dbReference type="EMBL" id="WUWG01000003">
    <property type="protein sequence ID" value="MXU65734.1"/>
    <property type="molecule type" value="Genomic_DNA"/>
</dbReference>
<reference evidence="1 2" key="1">
    <citation type="submission" date="2019-12" db="EMBL/GenBank/DDBJ databases">
        <title>Strain KN286 was isolated from seawater, which was collected from Caroline Seamount in the tropical western Pacific.</title>
        <authorList>
            <person name="Wang Q."/>
        </authorList>
    </citation>
    <scope>NUCLEOTIDE SEQUENCE [LARGE SCALE GENOMIC DNA]</scope>
    <source>
        <strain evidence="1 2">KN286</strain>
    </source>
</reference>
<comment type="caution">
    <text evidence="1">The sequence shown here is derived from an EMBL/GenBank/DDBJ whole genome shotgun (WGS) entry which is preliminary data.</text>
</comment>
<dbReference type="RefSeq" id="WP_160854478.1">
    <property type="nucleotide sequence ID" value="NZ_WUWG01000003.1"/>
</dbReference>
<dbReference type="Gene3D" id="2.70.98.10">
    <property type="match status" value="1"/>
</dbReference>
<name>A0A6B0TX54_9RHOB</name>
<evidence type="ECO:0000313" key="1">
    <source>
        <dbReference type="EMBL" id="MXU65734.1"/>
    </source>
</evidence>
<dbReference type="Proteomes" id="UP000436016">
    <property type="component" value="Unassembled WGS sequence"/>
</dbReference>
<keyword evidence="2" id="KW-1185">Reference proteome</keyword>
<dbReference type="InterPro" id="IPR014718">
    <property type="entry name" value="GH-type_carb-bd"/>
</dbReference>
<protein>
    <recommendedName>
        <fullName evidence="3">Aldose 1-epimerase</fullName>
    </recommendedName>
</protein>
<evidence type="ECO:0000313" key="2">
    <source>
        <dbReference type="Proteomes" id="UP000436016"/>
    </source>
</evidence>
<evidence type="ECO:0008006" key="3">
    <source>
        <dbReference type="Google" id="ProtNLM"/>
    </source>
</evidence>